<dbReference type="Proteomes" id="UP001519460">
    <property type="component" value="Unassembled WGS sequence"/>
</dbReference>
<dbReference type="GO" id="GO:0016020">
    <property type="term" value="C:membrane"/>
    <property type="evidence" value="ECO:0007669"/>
    <property type="project" value="UniProtKB-SubCell"/>
</dbReference>
<dbReference type="AlphaFoldDB" id="A0ABD0LLN9"/>
<evidence type="ECO:0000256" key="3">
    <source>
        <dbReference type="ARBA" id="ARBA00022692"/>
    </source>
</evidence>
<keyword evidence="3 8" id="KW-0812">Transmembrane</keyword>
<dbReference type="InterPro" id="IPR007007">
    <property type="entry name" value="Ninjurin"/>
</dbReference>
<evidence type="ECO:0000256" key="1">
    <source>
        <dbReference type="ARBA" id="ARBA00004141"/>
    </source>
</evidence>
<dbReference type="GO" id="GO:0007155">
    <property type="term" value="P:cell adhesion"/>
    <property type="evidence" value="ECO:0007669"/>
    <property type="project" value="UniProtKB-KW"/>
</dbReference>
<feature type="transmembrane region" description="Helical" evidence="8">
    <location>
        <begin position="245"/>
        <end position="266"/>
    </location>
</feature>
<feature type="transmembrane region" description="Helical" evidence="8">
    <location>
        <begin position="94"/>
        <end position="119"/>
    </location>
</feature>
<comment type="caution">
    <text evidence="9">The sequence shown here is derived from an EMBL/GenBank/DDBJ whole genome shotgun (WGS) entry which is preliminary data.</text>
</comment>
<dbReference type="Pfam" id="PF04923">
    <property type="entry name" value="Ninjurin"/>
    <property type="match status" value="1"/>
</dbReference>
<protein>
    <submittedName>
        <fullName evidence="9">Uncharacterized protein</fullName>
    </submittedName>
</protein>
<evidence type="ECO:0000256" key="6">
    <source>
        <dbReference type="ARBA" id="ARBA00023136"/>
    </source>
</evidence>
<evidence type="ECO:0000256" key="5">
    <source>
        <dbReference type="ARBA" id="ARBA00022989"/>
    </source>
</evidence>
<feature type="compositionally biased region" description="Polar residues" evidence="7">
    <location>
        <begin position="162"/>
        <end position="174"/>
    </location>
</feature>
<dbReference type="PANTHER" id="PTHR12316">
    <property type="entry name" value="NINJURIN-RELATED"/>
    <property type="match status" value="1"/>
</dbReference>
<evidence type="ECO:0000313" key="10">
    <source>
        <dbReference type="Proteomes" id="UP001519460"/>
    </source>
</evidence>
<feature type="transmembrane region" description="Helical" evidence="8">
    <location>
        <begin position="64"/>
        <end position="82"/>
    </location>
</feature>
<sequence length="275" mass="29894">MPSCKCCFPCCRGQEKAGRPQSDKPDHDVGGEERDDGTAEVDVAVAAVPIQPYQFNRYRAGAEACMDFALIMANISQLRVLMNSGDSLSTPHYVALLSLIVLSLTLQTAFAVILIIVVVRGGDTKRNGQRGKQESQRSQQDKPIIVNVSCVLQAEPRANQGQVQISRRATSGRTARQHSEMSEYADCLEEIDNGETTGNYAYNTGQDETDDVDRIGEIRASFLSPEVKDTTTNGQQLACRPCHQVLPIALMLVILLVNAFITGLGFGKGMCHTGT</sequence>
<evidence type="ECO:0000256" key="4">
    <source>
        <dbReference type="ARBA" id="ARBA00022889"/>
    </source>
</evidence>
<organism evidence="9 10">
    <name type="scientific">Batillaria attramentaria</name>
    <dbReference type="NCBI Taxonomy" id="370345"/>
    <lineage>
        <taxon>Eukaryota</taxon>
        <taxon>Metazoa</taxon>
        <taxon>Spiralia</taxon>
        <taxon>Lophotrochozoa</taxon>
        <taxon>Mollusca</taxon>
        <taxon>Gastropoda</taxon>
        <taxon>Caenogastropoda</taxon>
        <taxon>Sorbeoconcha</taxon>
        <taxon>Cerithioidea</taxon>
        <taxon>Batillariidae</taxon>
        <taxon>Batillaria</taxon>
    </lineage>
</organism>
<feature type="compositionally biased region" description="Basic and acidic residues" evidence="7">
    <location>
        <begin position="14"/>
        <end position="32"/>
    </location>
</feature>
<dbReference type="EMBL" id="JACVVK020000040">
    <property type="protein sequence ID" value="KAK7499929.1"/>
    <property type="molecule type" value="Genomic_DNA"/>
</dbReference>
<proteinExistence type="inferred from homology"/>
<keyword evidence="4" id="KW-0130">Cell adhesion</keyword>
<comment type="similarity">
    <text evidence="2">Belongs to the ninjurin family.</text>
</comment>
<evidence type="ECO:0000256" key="8">
    <source>
        <dbReference type="SAM" id="Phobius"/>
    </source>
</evidence>
<comment type="subcellular location">
    <subcellularLocation>
        <location evidence="1">Membrane</location>
        <topology evidence="1">Multi-pass membrane protein</topology>
    </subcellularLocation>
</comment>
<keyword evidence="6 8" id="KW-0472">Membrane</keyword>
<evidence type="ECO:0000313" key="9">
    <source>
        <dbReference type="EMBL" id="KAK7499929.1"/>
    </source>
</evidence>
<keyword evidence="5 8" id="KW-1133">Transmembrane helix</keyword>
<feature type="region of interest" description="Disordered" evidence="7">
    <location>
        <begin position="162"/>
        <end position="182"/>
    </location>
</feature>
<name>A0ABD0LLN9_9CAEN</name>
<reference evidence="9 10" key="1">
    <citation type="journal article" date="2023" name="Sci. Data">
        <title>Genome assembly of the Korean intertidal mud-creeper Batillaria attramentaria.</title>
        <authorList>
            <person name="Patra A.K."/>
            <person name="Ho P.T."/>
            <person name="Jun S."/>
            <person name="Lee S.J."/>
            <person name="Kim Y."/>
            <person name="Won Y.J."/>
        </authorList>
    </citation>
    <scope>NUCLEOTIDE SEQUENCE [LARGE SCALE GENOMIC DNA]</scope>
    <source>
        <strain evidence="9">Wonlab-2016</strain>
    </source>
</reference>
<accession>A0ABD0LLN9</accession>
<evidence type="ECO:0000256" key="2">
    <source>
        <dbReference type="ARBA" id="ARBA00008141"/>
    </source>
</evidence>
<dbReference type="PANTHER" id="PTHR12316:SF24">
    <property type="entry name" value="NINJURIN-2"/>
    <property type="match status" value="1"/>
</dbReference>
<keyword evidence="10" id="KW-1185">Reference proteome</keyword>
<evidence type="ECO:0000256" key="7">
    <source>
        <dbReference type="SAM" id="MobiDB-lite"/>
    </source>
</evidence>
<gene>
    <name evidence="9" type="ORF">BaRGS_00008777</name>
</gene>
<feature type="region of interest" description="Disordered" evidence="7">
    <location>
        <begin position="14"/>
        <end position="36"/>
    </location>
</feature>